<reference evidence="2" key="1">
    <citation type="submission" date="2021-02" db="EMBL/GenBank/DDBJ databases">
        <authorList>
            <person name="Dougan E. K."/>
            <person name="Rhodes N."/>
            <person name="Thang M."/>
            <person name="Chan C."/>
        </authorList>
    </citation>
    <scope>NUCLEOTIDE SEQUENCE</scope>
</reference>
<evidence type="ECO:0000256" key="1">
    <source>
        <dbReference type="SAM" id="MobiDB-lite"/>
    </source>
</evidence>
<keyword evidence="3" id="KW-1185">Reference proteome</keyword>
<dbReference type="EMBL" id="CAJNNV010032682">
    <property type="protein sequence ID" value="CAE8640711.1"/>
    <property type="molecule type" value="Genomic_DNA"/>
</dbReference>
<name>A0A813HT77_POLGL</name>
<feature type="region of interest" description="Disordered" evidence="1">
    <location>
        <begin position="146"/>
        <end position="173"/>
    </location>
</feature>
<protein>
    <submittedName>
        <fullName evidence="2">Uncharacterized protein</fullName>
    </submittedName>
</protein>
<accession>A0A813HT77</accession>
<feature type="compositionally biased region" description="Polar residues" evidence="1">
    <location>
        <begin position="46"/>
        <end position="58"/>
    </location>
</feature>
<sequence length="173" mass="16821">MATSSERRGGDSSSSEVSSAEPGLGTKLPSLMRGTFCQSDRGPEDSSASLAAKTQTSKGLEHGKSMLVEPRSSLASSSDAESRPAAGLSSSGALPYGASYCGGGATLIPLCGGEAFSSSSSSAPPGPCTTCRAAKTATAAEATTIATTATAATTTPTATTTTPPTTATGGSPF</sequence>
<dbReference type="Proteomes" id="UP000654075">
    <property type="component" value="Unassembled WGS sequence"/>
</dbReference>
<evidence type="ECO:0000313" key="3">
    <source>
        <dbReference type="Proteomes" id="UP000654075"/>
    </source>
</evidence>
<proteinExistence type="predicted"/>
<gene>
    <name evidence="2" type="ORF">PGLA1383_LOCUS55493</name>
</gene>
<comment type="caution">
    <text evidence="2">The sequence shown here is derived from an EMBL/GenBank/DDBJ whole genome shotgun (WGS) entry which is preliminary data.</text>
</comment>
<dbReference type="AlphaFoldDB" id="A0A813HT77"/>
<feature type="compositionally biased region" description="Basic and acidic residues" evidence="1">
    <location>
        <begin position="1"/>
        <end position="10"/>
    </location>
</feature>
<organism evidence="2 3">
    <name type="scientific">Polarella glacialis</name>
    <name type="common">Dinoflagellate</name>
    <dbReference type="NCBI Taxonomy" id="89957"/>
    <lineage>
        <taxon>Eukaryota</taxon>
        <taxon>Sar</taxon>
        <taxon>Alveolata</taxon>
        <taxon>Dinophyceae</taxon>
        <taxon>Suessiales</taxon>
        <taxon>Suessiaceae</taxon>
        <taxon>Polarella</taxon>
    </lineage>
</organism>
<feature type="compositionally biased region" description="Low complexity" evidence="1">
    <location>
        <begin position="69"/>
        <end position="79"/>
    </location>
</feature>
<feature type="region of interest" description="Disordered" evidence="1">
    <location>
        <begin position="1"/>
        <end position="91"/>
    </location>
</feature>
<evidence type="ECO:0000313" key="2">
    <source>
        <dbReference type="EMBL" id="CAE8640711.1"/>
    </source>
</evidence>